<dbReference type="InterPro" id="IPR005828">
    <property type="entry name" value="MFS_sugar_transport-like"/>
</dbReference>
<dbReference type="Pfam" id="PF00083">
    <property type="entry name" value="Sugar_tr"/>
    <property type="match status" value="2"/>
</dbReference>
<dbReference type="PROSITE" id="PS00217">
    <property type="entry name" value="SUGAR_TRANSPORT_2"/>
    <property type="match status" value="1"/>
</dbReference>
<keyword evidence="3" id="KW-0813">Transport</keyword>
<dbReference type="InterPro" id="IPR005829">
    <property type="entry name" value="Sugar_transporter_CS"/>
</dbReference>
<gene>
    <name evidence="9" type="ORF">BO86DRAFT_401420</name>
</gene>
<feature type="transmembrane region" description="Helical" evidence="7">
    <location>
        <begin position="238"/>
        <end position="263"/>
    </location>
</feature>
<accession>A0A8T8WVV2</accession>
<dbReference type="GeneID" id="37177466"/>
<feature type="transmembrane region" description="Helical" evidence="7">
    <location>
        <begin position="70"/>
        <end position="89"/>
    </location>
</feature>
<feature type="domain" description="Major facilitator superfamily (MFS) profile" evidence="8">
    <location>
        <begin position="1"/>
        <end position="396"/>
    </location>
</feature>
<comment type="similarity">
    <text evidence="2">Belongs to the major facilitator superfamily. Sugar transporter (TC 2.A.1.1) family.</text>
</comment>
<dbReference type="InterPro" id="IPR020846">
    <property type="entry name" value="MFS_dom"/>
</dbReference>
<keyword evidence="4 7" id="KW-0812">Transmembrane</keyword>
<keyword evidence="10" id="KW-1185">Reference proteome</keyword>
<evidence type="ECO:0000256" key="3">
    <source>
        <dbReference type="ARBA" id="ARBA00022448"/>
    </source>
</evidence>
<dbReference type="Proteomes" id="UP000249497">
    <property type="component" value="Unassembled WGS sequence"/>
</dbReference>
<organism evidence="9 10">
    <name type="scientific">Aspergillus japonicus CBS 114.51</name>
    <dbReference type="NCBI Taxonomy" id="1448312"/>
    <lineage>
        <taxon>Eukaryota</taxon>
        <taxon>Fungi</taxon>
        <taxon>Dikarya</taxon>
        <taxon>Ascomycota</taxon>
        <taxon>Pezizomycotina</taxon>
        <taxon>Eurotiomycetes</taxon>
        <taxon>Eurotiomycetidae</taxon>
        <taxon>Eurotiales</taxon>
        <taxon>Aspergillaceae</taxon>
        <taxon>Aspergillus</taxon>
        <taxon>Aspergillus subgen. Circumdati</taxon>
    </lineage>
</organism>
<dbReference type="PANTHER" id="PTHR48022">
    <property type="entry name" value="PLASTIDIC GLUCOSE TRANSPORTER 4"/>
    <property type="match status" value="1"/>
</dbReference>
<feature type="transmembrane region" description="Helical" evidence="7">
    <location>
        <begin position="275"/>
        <end position="298"/>
    </location>
</feature>
<protein>
    <submittedName>
        <fullName evidence="9">MFS general substrate transporter</fullName>
    </submittedName>
</protein>
<dbReference type="EMBL" id="KZ824809">
    <property type="protein sequence ID" value="RAH79953.1"/>
    <property type="molecule type" value="Genomic_DNA"/>
</dbReference>
<reference evidence="9 10" key="1">
    <citation type="submission" date="2018-02" db="EMBL/GenBank/DDBJ databases">
        <title>The genomes of Aspergillus section Nigri reveals drivers in fungal speciation.</title>
        <authorList>
            <consortium name="DOE Joint Genome Institute"/>
            <person name="Vesth T.C."/>
            <person name="Nybo J."/>
            <person name="Theobald S."/>
            <person name="Brandl J."/>
            <person name="Frisvad J.C."/>
            <person name="Nielsen K.F."/>
            <person name="Lyhne E.K."/>
            <person name="Kogle M.E."/>
            <person name="Kuo A."/>
            <person name="Riley R."/>
            <person name="Clum A."/>
            <person name="Nolan M."/>
            <person name="Lipzen A."/>
            <person name="Salamov A."/>
            <person name="Henrissat B."/>
            <person name="Wiebenga A."/>
            <person name="De vries R.P."/>
            <person name="Grigoriev I.V."/>
            <person name="Mortensen U.H."/>
            <person name="Andersen M.R."/>
            <person name="Baker S.E."/>
        </authorList>
    </citation>
    <scope>NUCLEOTIDE SEQUENCE [LARGE SCALE GENOMIC DNA]</scope>
    <source>
        <strain evidence="9 10">CBS 114.51</strain>
    </source>
</reference>
<evidence type="ECO:0000256" key="5">
    <source>
        <dbReference type="ARBA" id="ARBA00022989"/>
    </source>
</evidence>
<dbReference type="RefSeq" id="XP_025525847.1">
    <property type="nucleotide sequence ID" value="XM_025673774.1"/>
</dbReference>
<proteinExistence type="inferred from homology"/>
<dbReference type="OrthoDB" id="6612291at2759"/>
<feature type="transmembrane region" description="Helical" evidence="7">
    <location>
        <begin position="344"/>
        <end position="360"/>
    </location>
</feature>
<dbReference type="Gene3D" id="1.20.1250.20">
    <property type="entry name" value="MFS general substrate transporter like domains"/>
    <property type="match status" value="2"/>
</dbReference>
<evidence type="ECO:0000256" key="1">
    <source>
        <dbReference type="ARBA" id="ARBA00004141"/>
    </source>
</evidence>
<keyword evidence="6 7" id="KW-0472">Membrane</keyword>
<sequence>MTVSRYNLLVVLTVALGSFAYGFDSAIIGSVFGLPSFFSYFAANGLFAGGGMIGAAFNGWLADRLGRVKAIQIPCVLGVIAAAIMGASVRITIFLVGRCLSGIACGMFSIVTPLYQSEISPAHQRGKMVGSHGILVVTGYVSVHATADFEGLDRVQADEVVWGSVAPLLLVLTTPWIPESPRWLIAQGQRNQAWSILKRLQPVTTDHDGSTVETYREICEQIAVESERSNNVLLWNNLGLYGSLPLLLYSVYTSWAAILNWVASRMVDRLGRVRMMVVDICGCVVMMSCYTAVVARYSSTDSQAGNVMEIVFLFLHVKFYAIFVDTVSYVYCSERFPLHERAKGMALSIFGLFMMTLIYTEAASTAFTRVGWKYYLVFIIVPASGVPVLARLPESKGLTLEESATLFGIPTPPLGYMEKAQVEHIEGTTSGEDVPDTMKIRH</sequence>
<evidence type="ECO:0000256" key="6">
    <source>
        <dbReference type="ARBA" id="ARBA00023136"/>
    </source>
</evidence>
<dbReference type="InterPro" id="IPR050360">
    <property type="entry name" value="MFS_Sugar_Transporters"/>
</dbReference>
<comment type="subcellular location">
    <subcellularLocation>
        <location evidence="1">Membrane</location>
        <topology evidence="1">Multi-pass membrane protein</topology>
    </subcellularLocation>
</comment>
<dbReference type="GO" id="GO:0005351">
    <property type="term" value="F:carbohydrate:proton symporter activity"/>
    <property type="evidence" value="ECO:0007669"/>
    <property type="project" value="TreeGrafter"/>
</dbReference>
<dbReference type="PRINTS" id="PR00171">
    <property type="entry name" value="SUGRTRNSPORT"/>
</dbReference>
<evidence type="ECO:0000256" key="2">
    <source>
        <dbReference type="ARBA" id="ARBA00010992"/>
    </source>
</evidence>
<dbReference type="AlphaFoldDB" id="A0A8T8WVV2"/>
<dbReference type="PANTHER" id="PTHR48022:SF38">
    <property type="entry name" value="MAJOR FACILITATOR SUPERFAMILY (MFS) PROFILE DOMAIN-CONTAINING PROTEIN-RELATED"/>
    <property type="match status" value="1"/>
</dbReference>
<evidence type="ECO:0000313" key="10">
    <source>
        <dbReference type="Proteomes" id="UP000249497"/>
    </source>
</evidence>
<feature type="transmembrane region" description="Helical" evidence="7">
    <location>
        <begin position="310"/>
        <end position="332"/>
    </location>
</feature>
<name>A0A8T8WVV2_ASPJA</name>
<feature type="transmembrane region" description="Helical" evidence="7">
    <location>
        <begin position="38"/>
        <end position="58"/>
    </location>
</feature>
<dbReference type="GO" id="GO:0016020">
    <property type="term" value="C:membrane"/>
    <property type="evidence" value="ECO:0007669"/>
    <property type="project" value="UniProtKB-SubCell"/>
</dbReference>
<evidence type="ECO:0000256" key="7">
    <source>
        <dbReference type="SAM" id="Phobius"/>
    </source>
</evidence>
<evidence type="ECO:0000313" key="9">
    <source>
        <dbReference type="EMBL" id="RAH79953.1"/>
    </source>
</evidence>
<feature type="transmembrane region" description="Helical" evidence="7">
    <location>
        <begin position="372"/>
        <end position="390"/>
    </location>
</feature>
<keyword evidence="5 7" id="KW-1133">Transmembrane helix</keyword>
<dbReference type="SUPFAM" id="SSF103473">
    <property type="entry name" value="MFS general substrate transporter"/>
    <property type="match status" value="1"/>
</dbReference>
<dbReference type="InterPro" id="IPR003663">
    <property type="entry name" value="Sugar/inositol_transpt"/>
</dbReference>
<evidence type="ECO:0000256" key="4">
    <source>
        <dbReference type="ARBA" id="ARBA00022692"/>
    </source>
</evidence>
<evidence type="ECO:0000259" key="8">
    <source>
        <dbReference type="PROSITE" id="PS50850"/>
    </source>
</evidence>
<dbReference type="InterPro" id="IPR036259">
    <property type="entry name" value="MFS_trans_sf"/>
</dbReference>
<dbReference type="PROSITE" id="PS50850">
    <property type="entry name" value="MFS"/>
    <property type="match status" value="1"/>
</dbReference>